<dbReference type="PANTHER" id="PTHR13454">
    <property type="entry name" value="PROTEIN MCM10 HOMOLOG"/>
    <property type="match status" value="1"/>
</dbReference>
<protein>
    <recommendedName>
        <fullName evidence="4">Zinc finger Mcm10/DnaG-type domain-containing protein</fullName>
    </recommendedName>
</protein>
<dbReference type="InterPro" id="IPR040184">
    <property type="entry name" value="Mcm10"/>
</dbReference>
<dbReference type="OrthoDB" id="202825at2759"/>
<gene>
    <name evidence="5" type="ORF">CALCODRAFT_486556</name>
</gene>
<dbReference type="PANTHER" id="PTHR13454:SF11">
    <property type="entry name" value="PROTEIN MCM10 HOMOLOG"/>
    <property type="match status" value="1"/>
</dbReference>
<dbReference type="InterPro" id="IPR015408">
    <property type="entry name" value="Znf_Mcm10/DnaG"/>
</dbReference>
<dbReference type="GO" id="GO:0043596">
    <property type="term" value="C:nuclear replication fork"/>
    <property type="evidence" value="ECO:0007669"/>
    <property type="project" value="TreeGrafter"/>
</dbReference>
<accession>A0A165DNJ7</accession>
<feature type="compositionally biased region" description="Basic and acidic residues" evidence="3">
    <location>
        <begin position="661"/>
        <end position="694"/>
    </location>
</feature>
<evidence type="ECO:0000256" key="1">
    <source>
        <dbReference type="ARBA" id="ARBA00009679"/>
    </source>
</evidence>
<feature type="coiled-coil region" evidence="2">
    <location>
        <begin position="1"/>
        <end position="28"/>
    </location>
</feature>
<dbReference type="InParanoid" id="A0A165DNJ7"/>
<feature type="region of interest" description="Disordered" evidence="3">
    <location>
        <begin position="638"/>
        <end position="719"/>
    </location>
</feature>
<evidence type="ECO:0000313" key="5">
    <source>
        <dbReference type="EMBL" id="KZT53185.1"/>
    </source>
</evidence>
<sequence length="719" mass="78364">MNSLRQAATSHEDQQAALRAQIAALQSQLDPDIVVAPGEERWEKENKIKRVLVGESPVKDTFKRRKVEQTGQVAKGPLFPRPVNTTTHALASTSSTTLAPPAGAKPARASSMLTALQRLQSAQPEPTTSEPIVRSSAFDAPPQHAAAAAAEARRDEQFQVVEHLEPGPREFKPSADDLRFERFEPNSGIRLSSRRVSHEDVQSYLTGRYFLPPSLLYSVVRLTADKQAYDVPVSGDWVTIAVVAERGEVKLSRGGPRKDGEIASSDEEGGKKNWRDREKAEERQKAKNEGKPQGKKYITLKLVDFGNRGGGNATGSTKGATSRGDAMLSLLLFEANNVREDEADEMDEGRKKKVYKGGSGGAFEVWASTLREGSVVALLNPRVLRPFQQGDNKPHPTNNVLALTPNTAEAIVILGQSLDLAQCAARRKDGTQCNGWCDKRVNEVCEYHIQQRVKSLRAARPEFAIGTSGFITTRQSSGPDYQKKQGLLPASRTGAIAAPRDSGGGPTYIMEGHVLRSNARAAPQAEFVGEKLGRERAERDVRKSKRSKMEEELKDMLSGKNTKLTIHGNKIGKTGKDGVDDQHRVKSAFKPDTVSRIGFNPAHMGRGALAEESKRKAEAKNRDVHALLDRRDVHIEPKLRAPPGMKVRSGVSVPAHLADPPAEHADKGNESLSDLEIHDAELDVDTASRDKATDDGSSDLEIEGSGPLPAFPSIKRKPT</sequence>
<proteinExistence type="inferred from homology"/>
<organism evidence="5 6">
    <name type="scientific">Calocera cornea HHB12733</name>
    <dbReference type="NCBI Taxonomy" id="1353952"/>
    <lineage>
        <taxon>Eukaryota</taxon>
        <taxon>Fungi</taxon>
        <taxon>Dikarya</taxon>
        <taxon>Basidiomycota</taxon>
        <taxon>Agaricomycotina</taxon>
        <taxon>Dacrymycetes</taxon>
        <taxon>Dacrymycetales</taxon>
        <taxon>Dacrymycetaceae</taxon>
        <taxon>Calocera</taxon>
    </lineage>
</organism>
<comment type="similarity">
    <text evidence="1">Belongs to the MCM10 family.</text>
</comment>
<reference evidence="5 6" key="1">
    <citation type="journal article" date="2016" name="Mol. Biol. Evol.">
        <title>Comparative Genomics of Early-Diverging Mushroom-Forming Fungi Provides Insights into the Origins of Lignocellulose Decay Capabilities.</title>
        <authorList>
            <person name="Nagy L.G."/>
            <person name="Riley R."/>
            <person name="Tritt A."/>
            <person name="Adam C."/>
            <person name="Daum C."/>
            <person name="Floudas D."/>
            <person name="Sun H."/>
            <person name="Yadav J.S."/>
            <person name="Pangilinan J."/>
            <person name="Larsson K.H."/>
            <person name="Matsuura K."/>
            <person name="Barry K."/>
            <person name="Labutti K."/>
            <person name="Kuo R."/>
            <person name="Ohm R.A."/>
            <person name="Bhattacharya S.S."/>
            <person name="Shirouzu T."/>
            <person name="Yoshinaga Y."/>
            <person name="Martin F.M."/>
            <person name="Grigoriev I.V."/>
            <person name="Hibbett D.S."/>
        </authorList>
    </citation>
    <scope>NUCLEOTIDE SEQUENCE [LARGE SCALE GENOMIC DNA]</scope>
    <source>
        <strain evidence="5 6">HHB12733</strain>
    </source>
</reference>
<feature type="region of interest" description="Disordered" evidence="3">
    <location>
        <begin position="250"/>
        <end position="293"/>
    </location>
</feature>
<keyword evidence="6" id="KW-1185">Reference proteome</keyword>
<feature type="compositionally biased region" description="Basic and acidic residues" evidence="3">
    <location>
        <begin position="250"/>
        <end position="261"/>
    </location>
</feature>
<feature type="compositionally biased region" description="Basic and acidic residues" evidence="3">
    <location>
        <begin position="268"/>
        <end position="292"/>
    </location>
</feature>
<dbReference type="STRING" id="1353952.A0A165DNJ7"/>
<feature type="region of interest" description="Disordered" evidence="3">
    <location>
        <begin position="599"/>
        <end position="623"/>
    </location>
</feature>
<keyword evidence="2" id="KW-0175">Coiled coil</keyword>
<dbReference type="AlphaFoldDB" id="A0A165DNJ7"/>
<dbReference type="EMBL" id="KV424044">
    <property type="protein sequence ID" value="KZT53185.1"/>
    <property type="molecule type" value="Genomic_DNA"/>
</dbReference>
<evidence type="ECO:0000313" key="6">
    <source>
        <dbReference type="Proteomes" id="UP000076842"/>
    </source>
</evidence>
<dbReference type="Gene3D" id="2.40.50.140">
    <property type="entry name" value="Nucleic acid-binding proteins"/>
    <property type="match status" value="1"/>
</dbReference>
<dbReference type="GO" id="GO:0003697">
    <property type="term" value="F:single-stranded DNA binding"/>
    <property type="evidence" value="ECO:0007669"/>
    <property type="project" value="InterPro"/>
</dbReference>
<evidence type="ECO:0000259" key="4">
    <source>
        <dbReference type="Pfam" id="PF09329"/>
    </source>
</evidence>
<dbReference type="GO" id="GO:0006270">
    <property type="term" value="P:DNA replication initiation"/>
    <property type="evidence" value="ECO:0007669"/>
    <property type="project" value="InterPro"/>
</dbReference>
<dbReference type="InterPro" id="IPR012340">
    <property type="entry name" value="NA-bd_OB-fold"/>
</dbReference>
<feature type="compositionally biased region" description="Basic and acidic residues" evidence="3">
    <location>
        <begin position="609"/>
        <end position="623"/>
    </location>
</feature>
<evidence type="ECO:0000256" key="3">
    <source>
        <dbReference type="SAM" id="MobiDB-lite"/>
    </source>
</evidence>
<dbReference type="Pfam" id="PF09329">
    <property type="entry name" value="zf-primase"/>
    <property type="match status" value="1"/>
</dbReference>
<evidence type="ECO:0000256" key="2">
    <source>
        <dbReference type="SAM" id="Coils"/>
    </source>
</evidence>
<dbReference type="GO" id="GO:0003688">
    <property type="term" value="F:DNA replication origin binding"/>
    <property type="evidence" value="ECO:0007669"/>
    <property type="project" value="TreeGrafter"/>
</dbReference>
<feature type="domain" description="Zinc finger Mcm10/DnaG-type" evidence="4">
    <location>
        <begin position="415"/>
        <end position="460"/>
    </location>
</feature>
<dbReference type="Proteomes" id="UP000076842">
    <property type="component" value="Unassembled WGS sequence"/>
</dbReference>
<name>A0A165DNJ7_9BASI</name>